<evidence type="ECO:0000256" key="1">
    <source>
        <dbReference type="ARBA" id="ARBA00009437"/>
    </source>
</evidence>
<organism evidence="6 7">
    <name type="scientific">Streptococcus cristatus</name>
    <dbReference type="NCBI Taxonomy" id="45634"/>
    <lineage>
        <taxon>Bacteria</taxon>
        <taxon>Bacillati</taxon>
        <taxon>Bacillota</taxon>
        <taxon>Bacilli</taxon>
        <taxon>Lactobacillales</taxon>
        <taxon>Streptococcaceae</taxon>
        <taxon>Streptococcus</taxon>
    </lineage>
</organism>
<dbReference type="InterPro" id="IPR036388">
    <property type="entry name" value="WH-like_DNA-bd_sf"/>
</dbReference>
<keyword evidence="4" id="KW-0804">Transcription</keyword>
<keyword evidence="3" id="KW-0238">DNA-binding</keyword>
<dbReference type="Gene3D" id="1.10.10.10">
    <property type="entry name" value="Winged helix-like DNA-binding domain superfamily/Winged helix DNA-binding domain"/>
    <property type="match status" value="1"/>
</dbReference>
<sequence length="311" mass="36266">MKDGRRKVDIIQMTYFINIVECGCNLSIAAKKIHISQSALSQFVTNFESTEGIQLFNRRNGRLESLTEAGGKIYRFATEIVNRHEEMQSMIHMEALKQKGTFNLGIPSLILRVYFSSILPKFLQDNPQVNIQVTEDGSNELRQKLVMGDLNFAVVIEPTNLDPKKYEQYIIQVDEYVAYMDKNHPLADKELLEWKDIAQYGLATFNKSFTTYDLITEKLKSKKIKANFAYLSSTWDFLIESTYQNDMIALLPRPLEYFVDKNKFKVVRFKDPVPFNIWFCRPYKASYNEVEAYVYEELLKGYYQPLSEPHS</sequence>
<protein>
    <submittedName>
        <fullName evidence="6">LysR family transcriptional regulator</fullName>
    </submittedName>
</protein>
<dbReference type="CDD" id="cd05466">
    <property type="entry name" value="PBP2_LTTR_substrate"/>
    <property type="match status" value="1"/>
</dbReference>
<dbReference type="Proteomes" id="UP000323039">
    <property type="component" value="Unassembled WGS sequence"/>
</dbReference>
<feature type="domain" description="HTH lysR-type" evidence="5">
    <location>
        <begin position="8"/>
        <end position="66"/>
    </location>
</feature>
<dbReference type="EMBL" id="VSJJ01000001">
    <property type="protein sequence ID" value="KAA0967284.1"/>
    <property type="molecule type" value="Genomic_DNA"/>
</dbReference>
<dbReference type="Gene3D" id="3.40.190.290">
    <property type="match status" value="1"/>
</dbReference>
<evidence type="ECO:0000259" key="5">
    <source>
        <dbReference type="PROSITE" id="PS50931"/>
    </source>
</evidence>
<accession>A0A5B0DKE5</accession>
<dbReference type="SUPFAM" id="SSF46785">
    <property type="entry name" value="Winged helix' DNA-binding domain"/>
    <property type="match status" value="1"/>
</dbReference>
<dbReference type="InterPro" id="IPR050950">
    <property type="entry name" value="HTH-type_LysR_regulators"/>
</dbReference>
<comment type="caution">
    <text evidence="6">The sequence shown here is derived from an EMBL/GenBank/DDBJ whole genome shotgun (WGS) entry which is preliminary data.</text>
</comment>
<gene>
    <name evidence="6" type="ORF">FXF62_01015</name>
</gene>
<dbReference type="SUPFAM" id="SSF53850">
    <property type="entry name" value="Periplasmic binding protein-like II"/>
    <property type="match status" value="1"/>
</dbReference>
<dbReference type="PROSITE" id="PS50931">
    <property type="entry name" value="HTH_LYSR"/>
    <property type="match status" value="1"/>
</dbReference>
<dbReference type="Pfam" id="PF03466">
    <property type="entry name" value="LysR_substrate"/>
    <property type="match status" value="1"/>
</dbReference>
<evidence type="ECO:0000313" key="6">
    <source>
        <dbReference type="EMBL" id="KAA0967284.1"/>
    </source>
</evidence>
<dbReference type="GO" id="GO:0003677">
    <property type="term" value="F:DNA binding"/>
    <property type="evidence" value="ECO:0007669"/>
    <property type="project" value="UniProtKB-KW"/>
</dbReference>
<comment type="similarity">
    <text evidence="1">Belongs to the LysR transcriptional regulatory family.</text>
</comment>
<evidence type="ECO:0000256" key="3">
    <source>
        <dbReference type="ARBA" id="ARBA00023125"/>
    </source>
</evidence>
<dbReference type="PANTHER" id="PTHR30419">
    <property type="entry name" value="HTH-TYPE TRANSCRIPTIONAL REGULATOR YBHD"/>
    <property type="match status" value="1"/>
</dbReference>
<dbReference type="GO" id="GO:0005829">
    <property type="term" value="C:cytosol"/>
    <property type="evidence" value="ECO:0007669"/>
    <property type="project" value="TreeGrafter"/>
</dbReference>
<dbReference type="AlphaFoldDB" id="A0A5B0DKE5"/>
<dbReference type="GO" id="GO:0003700">
    <property type="term" value="F:DNA-binding transcription factor activity"/>
    <property type="evidence" value="ECO:0007669"/>
    <property type="project" value="InterPro"/>
</dbReference>
<evidence type="ECO:0000256" key="2">
    <source>
        <dbReference type="ARBA" id="ARBA00023015"/>
    </source>
</evidence>
<dbReference type="Pfam" id="PF00126">
    <property type="entry name" value="HTH_1"/>
    <property type="match status" value="1"/>
</dbReference>
<evidence type="ECO:0000313" key="7">
    <source>
        <dbReference type="Proteomes" id="UP000323039"/>
    </source>
</evidence>
<reference evidence="6 7" key="1">
    <citation type="submission" date="2019-08" db="EMBL/GenBank/DDBJ databases">
        <title>Genome sequence and analysis of Streptococcus cristatus strain S22 isolated from throat swab of children scarlet fever in Hangzhou, China.</title>
        <authorList>
            <person name="Huang Y."/>
            <person name="Xie L."/>
        </authorList>
    </citation>
    <scope>NUCLEOTIDE SEQUENCE [LARGE SCALE GENOMIC DNA]</scope>
    <source>
        <strain evidence="6 7">S22</strain>
    </source>
</reference>
<dbReference type="InterPro" id="IPR036390">
    <property type="entry name" value="WH_DNA-bd_sf"/>
</dbReference>
<dbReference type="PANTHER" id="PTHR30419:SF8">
    <property type="entry name" value="NITROGEN ASSIMILATION TRANSCRIPTIONAL ACTIVATOR-RELATED"/>
    <property type="match status" value="1"/>
</dbReference>
<dbReference type="InterPro" id="IPR000847">
    <property type="entry name" value="LysR_HTH_N"/>
</dbReference>
<dbReference type="InterPro" id="IPR005119">
    <property type="entry name" value="LysR_subst-bd"/>
</dbReference>
<name>A0A5B0DKE5_STRCR</name>
<proteinExistence type="inferred from homology"/>
<keyword evidence="2" id="KW-0805">Transcription regulation</keyword>
<evidence type="ECO:0000256" key="4">
    <source>
        <dbReference type="ARBA" id="ARBA00023163"/>
    </source>
</evidence>